<organism evidence="1 2">
    <name type="scientific">Antarcticirhabdus aurantiaca</name>
    <dbReference type="NCBI Taxonomy" id="2606717"/>
    <lineage>
        <taxon>Bacteria</taxon>
        <taxon>Pseudomonadati</taxon>
        <taxon>Pseudomonadota</taxon>
        <taxon>Alphaproteobacteria</taxon>
        <taxon>Hyphomicrobiales</taxon>
        <taxon>Aurantimonadaceae</taxon>
        <taxon>Antarcticirhabdus</taxon>
    </lineage>
</organism>
<evidence type="ECO:0000313" key="2">
    <source>
        <dbReference type="Proteomes" id="UP001163223"/>
    </source>
</evidence>
<sequence length="201" mass="20994">MLDGLIRPHLDPWLRRAALRLKAAGATPNGVTVAGFLLGAAAFAAIALGLPLLGGLLVLVSRLADGLDGALAAETRRTDLGGYLDIVLDFAFYGLIPLGFAIQDPAVNALPAAVLLCAFYANGASFLAFSALAAKRGLESRARGEKSIYFTTGLAEATETIAVFLAFCLFPAAFPALAYGFAAVTLWTTAFRLREAARLFG</sequence>
<reference evidence="1" key="1">
    <citation type="submission" date="2022-11" db="EMBL/GenBank/DDBJ databases">
        <title>beta-Carotene-producing bacterium, Jeongeuplla avenae sp. nov., alleviates the salt stress of Arabidopsis seedlings.</title>
        <authorList>
            <person name="Jiang L."/>
            <person name="Lee J."/>
        </authorList>
    </citation>
    <scope>NUCLEOTIDE SEQUENCE</scope>
    <source>
        <strain evidence="1">DY_R2A_6</strain>
    </source>
</reference>
<dbReference type="EMBL" id="CP113520">
    <property type="protein sequence ID" value="WAJ31536.1"/>
    <property type="molecule type" value="Genomic_DNA"/>
</dbReference>
<gene>
    <name evidence="1" type="ORF">OXU80_19840</name>
</gene>
<dbReference type="Proteomes" id="UP001163223">
    <property type="component" value="Chromosome"/>
</dbReference>
<accession>A0ACD4NXF6</accession>
<evidence type="ECO:0000313" key="1">
    <source>
        <dbReference type="EMBL" id="WAJ31536.1"/>
    </source>
</evidence>
<name>A0ACD4NXF6_9HYPH</name>
<protein>
    <submittedName>
        <fullName evidence="1">CDP-alcohol phosphatidyltransferase family protein</fullName>
    </submittedName>
</protein>
<keyword evidence="2" id="KW-1185">Reference proteome</keyword>
<proteinExistence type="predicted"/>